<proteinExistence type="predicted"/>
<name>A0A5E4CYY1_MARMO</name>
<protein>
    <submittedName>
        <fullName evidence="2">Uncharacterized protein</fullName>
    </submittedName>
</protein>
<evidence type="ECO:0000313" key="2">
    <source>
        <dbReference type="EMBL" id="VTJ87023.1"/>
    </source>
</evidence>
<feature type="region of interest" description="Disordered" evidence="1">
    <location>
        <begin position="53"/>
        <end position="74"/>
    </location>
</feature>
<dbReference type="AlphaFoldDB" id="A0A5E4CYY1"/>
<keyword evidence="3" id="KW-1185">Reference proteome</keyword>
<feature type="non-terminal residue" evidence="2">
    <location>
        <position position="1"/>
    </location>
</feature>
<feature type="non-terminal residue" evidence="2">
    <location>
        <position position="143"/>
    </location>
</feature>
<sequence length="143" mass="14935">PYALPPPPRSVLRSLSSSSTFRAVASLPCPSHPAAAARIHAPCGFLAQRPALPERASRTDARSFPLARRGFGSGCGWRTARGSTVAAAAGWRAGHGGGWGRRTDETATHPGNKQGEGAAGFGAPRRGQGAERGRQRRGCGKRR</sequence>
<feature type="compositionally biased region" description="Basic residues" evidence="1">
    <location>
        <begin position="134"/>
        <end position="143"/>
    </location>
</feature>
<dbReference type="EMBL" id="CABDUW010002487">
    <property type="protein sequence ID" value="VTJ87023.1"/>
    <property type="molecule type" value="Genomic_DNA"/>
</dbReference>
<evidence type="ECO:0000256" key="1">
    <source>
        <dbReference type="SAM" id="MobiDB-lite"/>
    </source>
</evidence>
<gene>
    <name evidence="2" type="ORF">MONAX_5E036763</name>
</gene>
<organism evidence="2 3">
    <name type="scientific">Marmota monax</name>
    <name type="common">Woodchuck</name>
    <dbReference type="NCBI Taxonomy" id="9995"/>
    <lineage>
        <taxon>Eukaryota</taxon>
        <taxon>Metazoa</taxon>
        <taxon>Chordata</taxon>
        <taxon>Craniata</taxon>
        <taxon>Vertebrata</taxon>
        <taxon>Euteleostomi</taxon>
        <taxon>Mammalia</taxon>
        <taxon>Eutheria</taxon>
        <taxon>Euarchontoglires</taxon>
        <taxon>Glires</taxon>
        <taxon>Rodentia</taxon>
        <taxon>Sciuromorpha</taxon>
        <taxon>Sciuridae</taxon>
        <taxon>Xerinae</taxon>
        <taxon>Marmotini</taxon>
        <taxon>Marmota</taxon>
    </lineage>
</organism>
<accession>A0A5E4CYY1</accession>
<comment type="caution">
    <text evidence="2">The sequence shown here is derived from an EMBL/GenBank/DDBJ whole genome shotgun (WGS) entry which is preliminary data.</text>
</comment>
<feature type="region of interest" description="Disordered" evidence="1">
    <location>
        <begin position="88"/>
        <end position="143"/>
    </location>
</feature>
<dbReference type="Proteomes" id="UP000335636">
    <property type="component" value="Unassembled WGS sequence"/>
</dbReference>
<evidence type="ECO:0000313" key="3">
    <source>
        <dbReference type="Proteomes" id="UP000335636"/>
    </source>
</evidence>
<reference evidence="2" key="1">
    <citation type="submission" date="2019-04" db="EMBL/GenBank/DDBJ databases">
        <authorList>
            <person name="Alioto T."/>
            <person name="Alioto T."/>
        </authorList>
    </citation>
    <scope>NUCLEOTIDE SEQUENCE [LARGE SCALE GENOMIC DNA]</scope>
</reference>